<feature type="region of interest" description="Disordered" evidence="1">
    <location>
        <begin position="1"/>
        <end position="49"/>
    </location>
</feature>
<accession>A0AAD6U8I5</accession>
<evidence type="ECO:0000313" key="2">
    <source>
        <dbReference type="EMBL" id="KAJ7094017.1"/>
    </source>
</evidence>
<evidence type="ECO:0000313" key="3">
    <source>
        <dbReference type="Proteomes" id="UP001222325"/>
    </source>
</evidence>
<protein>
    <submittedName>
        <fullName evidence="2">Uncharacterized protein</fullName>
    </submittedName>
</protein>
<reference evidence="2" key="1">
    <citation type="submission" date="2023-03" db="EMBL/GenBank/DDBJ databases">
        <title>Massive genome expansion in bonnet fungi (Mycena s.s.) driven by repeated elements and novel gene families across ecological guilds.</title>
        <authorList>
            <consortium name="Lawrence Berkeley National Laboratory"/>
            <person name="Harder C.B."/>
            <person name="Miyauchi S."/>
            <person name="Viragh M."/>
            <person name="Kuo A."/>
            <person name="Thoen E."/>
            <person name="Andreopoulos B."/>
            <person name="Lu D."/>
            <person name="Skrede I."/>
            <person name="Drula E."/>
            <person name="Henrissat B."/>
            <person name="Morin E."/>
            <person name="Kohler A."/>
            <person name="Barry K."/>
            <person name="LaButti K."/>
            <person name="Morin E."/>
            <person name="Salamov A."/>
            <person name="Lipzen A."/>
            <person name="Mereny Z."/>
            <person name="Hegedus B."/>
            <person name="Baldrian P."/>
            <person name="Stursova M."/>
            <person name="Weitz H."/>
            <person name="Taylor A."/>
            <person name="Grigoriev I.V."/>
            <person name="Nagy L.G."/>
            <person name="Martin F."/>
            <person name="Kauserud H."/>
        </authorList>
    </citation>
    <scope>NUCLEOTIDE SEQUENCE</scope>
    <source>
        <strain evidence="2">CBHHK173m</strain>
    </source>
</reference>
<keyword evidence="3" id="KW-1185">Reference proteome</keyword>
<name>A0AAD6U8I5_9AGAR</name>
<dbReference type="Proteomes" id="UP001222325">
    <property type="component" value="Unassembled WGS sequence"/>
</dbReference>
<dbReference type="EMBL" id="JARJCN010000015">
    <property type="protein sequence ID" value="KAJ7094017.1"/>
    <property type="molecule type" value="Genomic_DNA"/>
</dbReference>
<dbReference type="AlphaFoldDB" id="A0AAD6U8I5"/>
<comment type="caution">
    <text evidence="2">The sequence shown here is derived from an EMBL/GenBank/DDBJ whole genome shotgun (WGS) entry which is preliminary data.</text>
</comment>
<proteinExistence type="predicted"/>
<organism evidence="2 3">
    <name type="scientific">Mycena belliarum</name>
    <dbReference type="NCBI Taxonomy" id="1033014"/>
    <lineage>
        <taxon>Eukaryota</taxon>
        <taxon>Fungi</taxon>
        <taxon>Dikarya</taxon>
        <taxon>Basidiomycota</taxon>
        <taxon>Agaricomycotina</taxon>
        <taxon>Agaricomycetes</taxon>
        <taxon>Agaricomycetidae</taxon>
        <taxon>Agaricales</taxon>
        <taxon>Marasmiineae</taxon>
        <taxon>Mycenaceae</taxon>
        <taxon>Mycena</taxon>
    </lineage>
</organism>
<feature type="compositionally biased region" description="Basic and acidic residues" evidence="1">
    <location>
        <begin position="31"/>
        <end position="41"/>
    </location>
</feature>
<evidence type="ECO:0000256" key="1">
    <source>
        <dbReference type="SAM" id="MobiDB-lite"/>
    </source>
</evidence>
<gene>
    <name evidence="2" type="ORF">B0H15DRAFT_831597</name>
</gene>
<sequence>MSNMCYSPELPSPPAYHPGDRSPTYSSTPRPTERTLRESPRRSRTPPSGVCIKSVGNVTLVLMGQEENTEQPAYRAGAQLTGSILLQHPENTISVVVTIHGLLEMCPLAASYSAIPVVTITNTLYAQRSENSPLCPHSLAFAYDLPSMFRRQRNGEAHPLPPTCHISLDDSPLHYVRCAYGITVTVQSFRHQRFPSFLMKTESVSFDLHYRPHVRPSQPPIPDPSLFATVKRCPEEWAQCGFQVIPMGDSLPVMCDLFTPSVGVFCVAESIPFHLQLSITGGFIHHIHRFFATGRPIRVSILRQIKADTGDRTTKRDIILGEGTLRVLSKGATLNWEGEARCRDPSSVVGSFDCGQTVVVADMLTVEITPPAGCPLRHTTFGHPIKLTTHRWDEAS</sequence>